<evidence type="ECO:0000256" key="1">
    <source>
        <dbReference type="SAM" id="Phobius"/>
    </source>
</evidence>
<sequence length="79" mass="8782">MLSGEQVEDISNIDSCQATVTSKETIQTVTAYTTSMVVSTPVRRTFEEQKPFIFVIVGFAAFYIIALIIARIVKNQLAH</sequence>
<keyword evidence="1" id="KW-0812">Transmembrane</keyword>
<dbReference type="RefSeq" id="WP_130058722.1">
    <property type="nucleotide sequence ID" value="NZ_JADNPJ010000014.1"/>
</dbReference>
<dbReference type="AlphaFoldDB" id="A0A7J4XG27"/>
<name>A0A7J4XG27_9BACE</name>
<evidence type="ECO:0000313" key="3">
    <source>
        <dbReference type="Proteomes" id="UP000422221"/>
    </source>
</evidence>
<organism evidence="2 3">
    <name type="scientific">Bacteroides salyersiae</name>
    <dbReference type="NCBI Taxonomy" id="291644"/>
    <lineage>
        <taxon>Bacteria</taxon>
        <taxon>Pseudomonadati</taxon>
        <taxon>Bacteroidota</taxon>
        <taxon>Bacteroidia</taxon>
        <taxon>Bacteroidales</taxon>
        <taxon>Bacteroidaceae</taxon>
        <taxon>Bacteroides</taxon>
    </lineage>
</organism>
<gene>
    <name evidence="2" type="ORF">F3F73_16530</name>
</gene>
<dbReference type="Proteomes" id="UP000422221">
    <property type="component" value="Unassembled WGS sequence"/>
</dbReference>
<feature type="transmembrane region" description="Helical" evidence="1">
    <location>
        <begin position="52"/>
        <end position="73"/>
    </location>
</feature>
<protein>
    <submittedName>
        <fullName evidence="2">Uncharacterized protein</fullName>
    </submittedName>
</protein>
<evidence type="ECO:0000313" key="2">
    <source>
        <dbReference type="EMBL" id="KAA3761496.1"/>
    </source>
</evidence>
<reference evidence="2 3" key="1">
    <citation type="journal article" date="2019" name="Nat. Med.">
        <title>A library of human gut bacterial isolates paired with longitudinal multiomics data enables mechanistic microbiome research.</title>
        <authorList>
            <person name="Poyet M."/>
            <person name="Groussin M."/>
            <person name="Gibbons S.M."/>
            <person name="Avila-Pacheco J."/>
            <person name="Jiang X."/>
            <person name="Kearney S.M."/>
            <person name="Perrotta A.R."/>
            <person name="Berdy B."/>
            <person name="Zhao S."/>
            <person name="Lieberman T.D."/>
            <person name="Swanson P.K."/>
            <person name="Smith M."/>
            <person name="Roesemann S."/>
            <person name="Alexander J.E."/>
            <person name="Rich S.A."/>
            <person name="Livny J."/>
            <person name="Vlamakis H."/>
            <person name="Clish C."/>
            <person name="Bullock K."/>
            <person name="Deik A."/>
            <person name="Scott J."/>
            <person name="Pierce K.A."/>
            <person name="Xavier R.J."/>
            <person name="Alm E.J."/>
        </authorList>
    </citation>
    <scope>NUCLEOTIDE SEQUENCE [LARGE SCALE GENOMIC DNA]</scope>
    <source>
        <strain evidence="2 3">BIOML-A10</strain>
    </source>
</reference>
<dbReference type="EMBL" id="VWMK01000017">
    <property type="protein sequence ID" value="KAA3761496.1"/>
    <property type="molecule type" value="Genomic_DNA"/>
</dbReference>
<proteinExistence type="predicted"/>
<accession>A0A7J4XG27</accession>
<keyword evidence="1" id="KW-1133">Transmembrane helix</keyword>
<keyword evidence="1" id="KW-0472">Membrane</keyword>
<comment type="caution">
    <text evidence="2">The sequence shown here is derived from an EMBL/GenBank/DDBJ whole genome shotgun (WGS) entry which is preliminary data.</text>
</comment>